<keyword evidence="6 10" id="KW-0784">Thiamine biosynthesis</keyword>
<evidence type="ECO:0000256" key="5">
    <source>
        <dbReference type="ARBA" id="ARBA00022842"/>
    </source>
</evidence>
<comment type="catalytic activity">
    <reaction evidence="9 10 11">
        <text>2-[(2R,5Z)-2-carboxy-4-methylthiazol-5(2H)-ylidene]ethyl phosphate + 4-amino-2-methyl-5-(diphosphooxymethyl)pyrimidine + 2 H(+) = thiamine phosphate + CO2 + diphosphate</text>
        <dbReference type="Rhea" id="RHEA:47844"/>
        <dbReference type="ChEBI" id="CHEBI:15378"/>
        <dbReference type="ChEBI" id="CHEBI:16526"/>
        <dbReference type="ChEBI" id="CHEBI:33019"/>
        <dbReference type="ChEBI" id="CHEBI:37575"/>
        <dbReference type="ChEBI" id="CHEBI:57841"/>
        <dbReference type="ChEBI" id="CHEBI:62899"/>
        <dbReference type="EC" id="2.5.1.3"/>
    </reaction>
</comment>
<feature type="binding site" evidence="10">
    <location>
        <position position="110"/>
    </location>
    <ligand>
        <name>4-amino-2-methyl-5-(diphosphooxymethyl)pyrimidine</name>
        <dbReference type="ChEBI" id="CHEBI:57841"/>
    </ligand>
</feature>
<evidence type="ECO:0000259" key="13">
    <source>
        <dbReference type="Pfam" id="PF02581"/>
    </source>
</evidence>
<dbReference type="EC" id="2.5.1.3" evidence="10"/>
<evidence type="ECO:0000256" key="1">
    <source>
        <dbReference type="ARBA" id="ARBA00003814"/>
    </source>
</evidence>
<dbReference type="PANTHER" id="PTHR20857">
    <property type="entry name" value="THIAMINE-PHOSPHATE PYROPHOSPHORYLASE"/>
    <property type="match status" value="1"/>
</dbReference>
<dbReference type="UniPathway" id="UPA00060">
    <property type="reaction ID" value="UER00141"/>
</dbReference>
<dbReference type="InterPro" id="IPR034291">
    <property type="entry name" value="TMP_synthase"/>
</dbReference>
<evidence type="ECO:0000313" key="15">
    <source>
        <dbReference type="Proteomes" id="UP000242733"/>
    </source>
</evidence>
<sequence length="211" mass="22347">MRHHLSGLYGITDAALMPSTALMLKKVEQSITGGAQIIQYRDKSADLEKRVEQAALLNNLCKKYNVPLLINDDAGLAAGIGAAGVHLGQSDGIVSEAREMLGAEAIIGVTCHDSIELAEQASVEGANYIAFGAFFPSKTKPAAKPAPLALIQQAKQRVDLPIVAIGGISVDNAAQIIEAGADMVAVIHALYAEKNITATARRFQQQFTNRI</sequence>
<feature type="binding site" evidence="10">
    <location>
        <position position="91"/>
    </location>
    <ligand>
        <name>Mg(2+)</name>
        <dbReference type="ChEBI" id="CHEBI:18420"/>
    </ligand>
</feature>
<evidence type="ECO:0000256" key="12">
    <source>
        <dbReference type="RuleBase" id="RU004253"/>
    </source>
</evidence>
<feature type="domain" description="Thiamine phosphate synthase/TenI" evidence="13">
    <location>
        <begin position="8"/>
        <end position="190"/>
    </location>
</feature>
<organism evidence="14 15">
    <name type="scientific">Neptuniibacter caesariensis</name>
    <dbReference type="NCBI Taxonomy" id="207954"/>
    <lineage>
        <taxon>Bacteria</taxon>
        <taxon>Pseudomonadati</taxon>
        <taxon>Pseudomonadota</taxon>
        <taxon>Gammaproteobacteria</taxon>
        <taxon>Oceanospirillales</taxon>
        <taxon>Oceanospirillaceae</taxon>
        <taxon>Neptuniibacter</taxon>
    </lineage>
</organism>
<evidence type="ECO:0000256" key="2">
    <source>
        <dbReference type="ARBA" id="ARBA00005165"/>
    </source>
</evidence>
<keyword evidence="3 10" id="KW-0808">Transferase</keyword>
<feature type="binding site" evidence="10">
    <location>
        <position position="140"/>
    </location>
    <ligand>
        <name>4-amino-2-methyl-5-(diphosphooxymethyl)pyrimidine</name>
        <dbReference type="ChEBI" id="CHEBI:57841"/>
    </ligand>
</feature>
<gene>
    <name evidence="10" type="primary">thiE</name>
    <name evidence="14" type="ORF">CSA61_00260</name>
</gene>
<feature type="binding site" evidence="10">
    <location>
        <begin position="39"/>
        <end position="43"/>
    </location>
    <ligand>
        <name>4-amino-2-methyl-5-(diphosphooxymethyl)pyrimidine</name>
        <dbReference type="ChEBI" id="CHEBI:57841"/>
    </ligand>
</feature>
<name>A0A2G6JBX0_NEPCE</name>
<dbReference type="GO" id="GO:0000287">
    <property type="term" value="F:magnesium ion binding"/>
    <property type="evidence" value="ECO:0007669"/>
    <property type="project" value="UniProtKB-UniRule"/>
</dbReference>
<dbReference type="Gene3D" id="3.20.20.70">
    <property type="entry name" value="Aldolase class I"/>
    <property type="match status" value="1"/>
</dbReference>
<dbReference type="EMBL" id="PDSG01000003">
    <property type="protein sequence ID" value="PIE20840.1"/>
    <property type="molecule type" value="Genomic_DNA"/>
</dbReference>
<reference evidence="14 15" key="1">
    <citation type="submission" date="2017-10" db="EMBL/GenBank/DDBJ databases">
        <title>Novel microbial diversity and functional potential in the marine mammal oral microbiome.</title>
        <authorList>
            <person name="Dudek N.K."/>
            <person name="Sun C.L."/>
            <person name="Burstein D."/>
            <person name="Kantor R.S."/>
            <person name="Aliaga Goltsman D.S."/>
            <person name="Bik E.M."/>
            <person name="Thomas B.C."/>
            <person name="Banfield J.F."/>
            <person name="Relman D.A."/>
        </authorList>
    </citation>
    <scope>NUCLEOTIDE SEQUENCE [LARGE SCALE GENOMIC DNA]</scope>
    <source>
        <strain evidence="14">DOLJORAL78_49_30</strain>
    </source>
</reference>
<dbReference type="GO" id="GO:0005737">
    <property type="term" value="C:cytoplasm"/>
    <property type="evidence" value="ECO:0007669"/>
    <property type="project" value="TreeGrafter"/>
</dbReference>
<dbReference type="Pfam" id="PF02581">
    <property type="entry name" value="TMP-TENI"/>
    <property type="match status" value="1"/>
</dbReference>
<dbReference type="InterPro" id="IPR013785">
    <property type="entry name" value="Aldolase_TIM"/>
</dbReference>
<comment type="caution">
    <text evidence="10">Lacks conserved residue(s) required for the propagation of feature annotation.</text>
</comment>
<evidence type="ECO:0000313" key="14">
    <source>
        <dbReference type="EMBL" id="PIE20840.1"/>
    </source>
</evidence>
<feature type="binding site" evidence="10">
    <location>
        <position position="72"/>
    </location>
    <ligand>
        <name>Mg(2+)</name>
        <dbReference type="ChEBI" id="CHEBI:18420"/>
    </ligand>
</feature>
<comment type="similarity">
    <text evidence="10 11">Belongs to the thiamine-phosphate synthase family.</text>
</comment>
<proteinExistence type="inferred from homology"/>
<comment type="catalytic activity">
    <reaction evidence="8 10 11">
        <text>2-(2-carboxy-4-methylthiazol-5-yl)ethyl phosphate + 4-amino-2-methyl-5-(diphosphooxymethyl)pyrimidine + 2 H(+) = thiamine phosphate + CO2 + diphosphate</text>
        <dbReference type="Rhea" id="RHEA:47848"/>
        <dbReference type="ChEBI" id="CHEBI:15378"/>
        <dbReference type="ChEBI" id="CHEBI:16526"/>
        <dbReference type="ChEBI" id="CHEBI:33019"/>
        <dbReference type="ChEBI" id="CHEBI:37575"/>
        <dbReference type="ChEBI" id="CHEBI:57841"/>
        <dbReference type="ChEBI" id="CHEBI:62890"/>
        <dbReference type="EC" id="2.5.1.3"/>
    </reaction>
</comment>
<evidence type="ECO:0000256" key="11">
    <source>
        <dbReference type="RuleBase" id="RU003826"/>
    </source>
</evidence>
<evidence type="ECO:0000256" key="6">
    <source>
        <dbReference type="ARBA" id="ARBA00022977"/>
    </source>
</evidence>
<evidence type="ECO:0000256" key="3">
    <source>
        <dbReference type="ARBA" id="ARBA00022679"/>
    </source>
</evidence>
<comment type="catalytic activity">
    <reaction evidence="7 10 11">
        <text>4-methyl-5-(2-phosphooxyethyl)-thiazole + 4-amino-2-methyl-5-(diphosphooxymethyl)pyrimidine + H(+) = thiamine phosphate + diphosphate</text>
        <dbReference type="Rhea" id="RHEA:22328"/>
        <dbReference type="ChEBI" id="CHEBI:15378"/>
        <dbReference type="ChEBI" id="CHEBI:33019"/>
        <dbReference type="ChEBI" id="CHEBI:37575"/>
        <dbReference type="ChEBI" id="CHEBI:57841"/>
        <dbReference type="ChEBI" id="CHEBI:58296"/>
        <dbReference type="EC" id="2.5.1.3"/>
    </reaction>
</comment>
<evidence type="ECO:0000256" key="8">
    <source>
        <dbReference type="ARBA" id="ARBA00047851"/>
    </source>
</evidence>
<comment type="caution">
    <text evidence="14">The sequence shown here is derived from an EMBL/GenBank/DDBJ whole genome shotgun (WGS) entry which is preliminary data.</text>
</comment>
<feature type="binding site" evidence="10">
    <location>
        <position position="167"/>
    </location>
    <ligand>
        <name>2-[(2R,5Z)-2-carboxy-4-methylthiazol-5(2H)-ylidene]ethyl phosphate</name>
        <dbReference type="ChEBI" id="CHEBI:62899"/>
    </ligand>
</feature>
<feature type="binding site" evidence="10">
    <location>
        <begin position="137"/>
        <end position="139"/>
    </location>
    <ligand>
        <name>2-[(2R,5Z)-2-carboxy-4-methylthiazol-5(2H)-ylidene]ethyl phosphate</name>
        <dbReference type="ChEBI" id="CHEBI:62899"/>
    </ligand>
</feature>
<dbReference type="GO" id="GO:0004789">
    <property type="term" value="F:thiamine-phosphate diphosphorylase activity"/>
    <property type="evidence" value="ECO:0007669"/>
    <property type="project" value="UniProtKB-UniRule"/>
</dbReference>
<comment type="pathway">
    <text evidence="2 10 12">Cofactor biosynthesis; thiamine diphosphate biosynthesis; thiamine phosphate from 4-amino-2-methyl-5-diphosphomethylpyrimidine and 4-methyl-5-(2-phosphoethyl)-thiazole: step 1/1.</text>
</comment>
<comment type="function">
    <text evidence="1 10">Condenses 4-methyl-5-(beta-hydroxyethyl)thiazole monophosphate (THZ-P) and 2-methyl-4-amino-5-hydroxymethyl pyrimidine pyrophosphate (HMP-PP) to form thiamine monophosphate (TMP).</text>
</comment>
<dbReference type="HAMAP" id="MF_00097">
    <property type="entry name" value="TMP_synthase"/>
    <property type="match status" value="1"/>
</dbReference>
<protein>
    <recommendedName>
        <fullName evidence="10">Thiamine-phosphate synthase</fullName>
        <shortName evidence="10">TP synthase</shortName>
        <shortName evidence="10">TPS</shortName>
        <ecNumber evidence="10">2.5.1.3</ecNumber>
    </recommendedName>
    <alternativeName>
        <fullName evidence="10">Thiamine-phosphate pyrophosphorylase</fullName>
        <shortName evidence="10">TMP pyrophosphorylase</shortName>
        <shortName evidence="10">TMP-PPase</shortName>
    </alternativeName>
</protein>
<keyword evidence="4 10" id="KW-0479">Metal-binding</keyword>
<feature type="binding site" evidence="10">
    <location>
        <position position="71"/>
    </location>
    <ligand>
        <name>4-amino-2-methyl-5-(diphosphooxymethyl)pyrimidine</name>
        <dbReference type="ChEBI" id="CHEBI:57841"/>
    </ligand>
</feature>
<dbReference type="CDD" id="cd00564">
    <property type="entry name" value="TMP_TenI"/>
    <property type="match status" value="1"/>
</dbReference>
<dbReference type="NCBIfam" id="TIGR00693">
    <property type="entry name" value="thiE"/>
    <property type="match status" value="1"/>
</dbReference>
<keyword evidence="5 10" id="KW-0460">Magnesium</keyword>
<accession>A0A2G6JBX0</accession>
<dbReference type="FunFam" id="3.20.20.70:FF:000096">
    <property type="entry name" value="Thiamine-phosphate synthase"/>
    <property type="match status" value="1"/>
</dbReference>
<dbReference type="InterPro" id="IPR036206">
    <property type="entry name" value="ThiamineP_synth_sf"/>
</dbReference>
<dbReference type="InterPro" id="IPR022998">
    <property type="entry name" value="ThiamineP_synth_TenI"/>
</dbReference>
<dbReference type="GO" id="GO:0009229">
    <property type="term" value="P:thiamine diphosphate biosynthetic process"/>
    <property type="evidence" value="ECO:0007669"/>
    <property type="project" value="UniProtKB-UniRule"/>
</dbReference>
<dbReference type="PANTHER" id="PTHR20857:SF15">
    <property type="entry name" value="THIAMINE-PHOSPHATE SYNTHASE"/>
    <property type="match status" value="1"/>
</dbReference>
<evidence type="ECO:0000256" key="4">
    <source>
        <dbReference type="ARBA" id="ARBA00022723"/>
    </source>
</evidence>
<comment type="cofactor">
    <cofactor evidence="10">
        <name>Mg(2+)</name>
        <dbReference type="ChEBI" id="CHEBI:18420"/>
    </cofactor>
    <text evidence="10">Binds 1 Mg(2+) ion per subunit.</text>
</comment>
<dbReference type="GO" id="GO:0009228">
    <property type="term" value="P:thiamine biosynthetic process"/>
    <property type="evidence" value="ECO:0007669"/>
    <property type="project" value="UniProtKB-KW"/>
</dbReference>
<dbReference type="AlphaFoldDB" id="A0A2G6JBX0"/>
<dbReference type="Proteomes" id="UP000242733">
    <property type="component" value="Unassembled WGS sequence"/>
</dbReference>
<evidence type="ECO:0000256" key="10">
    <source>
        <dbReference type="HAMAP-Rule" id="MF_00097"/>
    </source>
</evidence>
<evidence type="ECO:0000256" key="7">
    <source>
        <dbReference type="ARBA" id="ARBA00047334"/>
    </source>
</evidence>
<dbReference type="SUPFAM" id="SSF51391">
    <property type="entry name" value="Thiamin phosphate synthase"/>
    <property type="match status" value="1"/>
</dbReference>
<evidence type="ECO:0000256" key="9">
    <source>
        <dbReference type="ARBA" id="ARBA00047883"/>
    </source>
</evidence>